<proteinExistence type="inferred from homology"/>
<dbReference type="Gene3D" id="3.90.1010.10">
    <property type="match status" value="1"/>
</dbReference>
<dbReference type="HOGENOM" id="CLU_124502_0_0_10"/>
<dbReference type="KEGG" id="mtt:Ftrac_0911"/>
<evidence type="ECO:0000256" key="1">
    <source>
        <dbReference type="ARBA" id="ARBA00010282"/>
    </source>
</evidence>
<feature type="domain" description="Fe-S metabolism associated" evidence="2">
    <location>
        <begin position="17"/>
        <end position="134"/>
    </location>
</feature>
<accession>E4TTJ6</accession>
<organism evidence="3 4">
    <name type="scientific">Marivirga tractuosa (strain ATCC 23168 / DSM 4126 / NBRC 15989 / NCIMB 1408 / VKM B-1430 / H-43)</name>
    <name type="common">Microscilla tractuosa</name>
    <name type="synonym">Flexibacter tractuosus</name>
    <dbReference type="NCBI Taxonomy" id="643867"/>
    <lineage>
        <taxon>Bacteria</taxon>
        <taxon>Pseudomonadati</taxon>
        <taxon>Bacteroidota</taxon>
        <taxon>Cytophagia</taxon>
        <taxon>Cytophagales</taxon>
        <taxon>Marivirgaceae</taxon>
        <taxon>Marivirga</taxon>
    </lineage>
</organism>
<evidence type="ECO:0000313" key="3">
    <source>
        <dbReference type="EMBL" id="ADR20913.1"/>
    </source>
</evidence>
<dbReference type="eggNOG" id="COG2166">
    <property type="taxonomic scope" value="Bacteria"/>
</dbReference>
<dbReference type="Proteomes" id="UP000008720">
    <property type="component" value="Chromosome"/>
</dbReference>
<dbReference type="AlphaFoldDB" id="E4TTJ6"/>
<reference evidence="3 4" key="1">
    <citation type="journal article" date="2011" name="Stand. Genomic Sci.">
        <title>Complete genome sequence of Marivirga tractuosa type strain (H-43).</title>
        <authorList>
            <person name="Pagani I."/>
            <person name="Chertkov O."/>
            <person name="Lapidus A."/>
            <person name="Lucas S."/>
            <person name="Del Rio T.G."/>
            <person name="Tice H."/>
            <person name="Copeland A."/>
            <person name="Cheng J.F."/>
            <person name="Nolan M."/>
            <person name="Saunders E."/>
            <person name="Pitluck S."/>
            <person name="Held B."/>
            <person name="Goodwin L."/>
            <person name="Liolios K."/>
            <person name="Ovchinikova G."/>
            <person name="Ivanova N."/>
            <person name="Mavromatis K."/>
            <person name="Pati A."/>
            <person name="Chen A."/>
            <person name="Palaniappan K."/>
            <person name="Land M."/>
            <person name="Hauser L."/>
            <person name="Jeffries C.D."/>
            <person name="Detter J.C."/>
            <person name="Han C."/>
            <person name="Tapia R."/>
            <person name="Ngatchou-Djao O.D."/>
            <person name="Rohde M."/>
            <person name="Goker M."/>
            <person name="Spring S."/>
            <person name="Sikorski J."/>
            <person name="Woyke T."/>
            <person name="Bristow J."/>
            <person name="Eisen J.A."/>
            <person name="Markowitz V."/>
            <person name="Hugenholtz P."/>
            <person name="Klenk H.P."/>
            <person name="Kyrpides N.C."/>
        </authorList>
    </citation>
    <scope>NUCLEOTIDE SEQUENCE [LARGE SCALE GENOMIC DNA]</scope>
    <source>
        <strain evidence="4">ATCC 23168 / DSM 4126 / NBRC 15989 / NCIMB 1408 / VKM B-1430 / H-43</strain>
    </source>
</reference>
<keyword evidence="4" id="KW-1185">Reference proteome</keyword>
<dbReference type="OrthoDB" id="9799320at2"/>
<name>E4TTJ6_MARTH</name>
<comment type="similarity">
    <text evidence="1">Belongs to the SufE family.</text>
</comment>
<dbReference type="PANTHER" id="PTHR43597">
    <property type="entry name" value="SULFUR ACCEPTOR PROTEIN CSDE"/>
    <property type="match status" value="1"/>
</dbReference>
<sequence length="147" mass="16495">MADNTINAKQDEIIGQFSMLDGDMEMMIGYLIELGEKLPEMPESLKTEDNIVKGCQSKVWLTADENEGKLHFQADSNTAITKGLVSLLVSILNNGRIDDVLNADLYFVHKIGMNRFIGTQRSNGFLSMIKQIKMYALAYKTKLENEA</sequence>
<dbReference type="InterPro" id="IPR003808">
    <property type="entry name" value="Fe-S_metab-assoc_dom"/>
</dbReference>
<dbReference type="RefSeq" id="WP_013453064.1">
    <property type="nucleotide sequence ID" value="NC_014759.1"/>
</dbReference>
<evidence type="ECO:0000259" key="2">
    <source>
        <dbReference type="Pfam" id="PF02657"/>
    </source>
</evidence>
<evidence type="ECO:0000313" key="4">
    <source>
        <dbReference type="Proteomes" id="UP000008720"/>
    </source>
</evidence>
<gene>
    <name evidence="3" type="ordered locus">Ftrac_0911</name>
</gene>
<dbReference type="Pfam" id="PF02657">
    <property type="entry name" value="SufE"/>
    <property type="match status" value="1"/>
</dbReference>
<dbReference type="EMBL" id="CP002349">
    <property type="protein sequence ID" value="ADR20913.1"/>
    <property type="molecule type" value="Genomic_DNA"/>
</dbReference>
<dbReference type="STRING" id="643867.Ftrac_0911"/>
<dbReference type="PANTHER" id="PTHR43597:SF5">
    <property type="entry name" value="SUFE-LIKE PROTEIN 2, CHLOROPLASTIC"/>
    <property type="match status" value="1"/>
</dbReference>
<protein>
    <submittedName>
        <fullName evidence="3">Cysteine desulfuration protein SufE</fullName>
    </submittedName>
</protein>
<dbReference type="SUPFAM" id="SSF82649">
    <property type="entry name" value="SufE/NifU"/>
    <property type="match status" value="1"/>
</dbReference>